<evidence type="ECO:0000313" key="3">
    <source>
        <dbReference type="Proteomes" id="UP000604825"/>
    </source>
</evidence>
<organism evidence="2 3">
    <name type="scientific">Miscanthus lutarioriparius</name>
    <dbReference type="NCBI Taxonomy" id="422564"/>
    <lineage>
        <taxon>Eukaryota</taxon>
        <taxon>Viridiplantae</taxon>
        <taxon>Streptophyta</taxon>
        <taxon>Embryophyta</taxon>
        <taxon>Tracheophyta</taxon>
        <taxon>Spermatophyta</taxon>
        <taxon>Magnoliopsida</taxon>
        <taxon>Liliopsida</taxon>
        <taxon>Poales</taxon>
        <taxon>Poaceae</taxon>
        <taxon>PACMAD clade</taxon>
        <taxon>Panicoideae</taxon>
        <taxon>Andropogonodae</taxon>
        <taxon>Andropogoneae</taxon>
        <taxon>Saccharinae</taxon>
        <taxon>Miscanthus</taxon>
    </lineage>
</organism>
<sequence>MAAGGDGVARQAKLRWIEGNVCFKKVPSSMQEPPSHPKPPPRALMRAPPSTPPYMVKVTILPPPLPLLRLLAFCQTVTRAISKGFRGWWSPDVQPCRSLLPASLRRHVAGSGGALSPGVPRSGVDKGHKASGDSLRVREPDSAQAS</sequence>
<reference evidence="2" key="1">
    <citation type="submission" date="2020-10" db="EMBL/GenBank/DDBJ databases">
        <authorList>
            <person name="Han B."/>
            <person name="Lu T."/>
            <person name="Zhao Q."/>
            <person name="Huang X."/>
            <person name="Zhao Y."/>
        </authorList>
    </citation>
    <scope>NUCLEOTIDE SEQUENCE</scope>
</reference>
<accession>A0A811MB43</accession>
<feature type="compositionally biased region" description="Basic and acidic residues" evidence="1">
    <location>
        <begin position="123"/>
        <end position="146"/>
    </location>
</feature>
<dbReference type="Proteomes" id="UP000604825">
    <property type="component" value="Unassembled WGS sequence"/>
</dbReference>
<gene>
    <name evidence="2" type="ORF">NCGR_LOCUS679</name>
</gene>
<dbReference type="AlphaFoldDB" id="A0A811MB43"/>
<feature type="region of interest" description="Disordered" evidence="1">
    <location>
        <begin position="110"/>
        <end position="146"/>
    </location>
</feature>
<name>A0A811MB43_9POAL</name>
<protein>
    <submittedName>
        <fullName evidence="2">Uncharacterized protein</fullName>
    </submittedName>
</protein>
<evidence type="ECO:0000313" key="2">
    <source>
        <dbReference type="EMBL" id="CAD6202390.1"/>
    </source>
</evidence>
<feature type="region of interest" description="Disordered" evidence="1">
    <location>
        <begin position="27"/>
        <end position="49"/>
    </location>
</feature>
<evidence type="ECO:0000256" key="1">
    <source>
        <dbReference type="SAM" id="MobiDB-lite"/>
    </source>
</evidence>
<proteinExistence type="predicted"/>
<keyword evidence="3" id="KW-1185">Reference proteome</keyword>
<dbReference type="EMBL" id="CAJGYO010000001">
    <property type="protein sequence ID" value="CAD6202390.1"/>
    <property type="molecule type" value="Genomic_DNA"/>
</dbReference>
<comment type="caution">
    <text evidence="2">The sequence shown here is derived from an EMBL/GenBank/DDBJ whole genome shotgun (WGS) entry which is preliminary data.</text>
</comment>